<name>A0A376WVK5_ECOLX</name>
<dbReference type="EC" id="2.7.1.25" evidence="3"/>
<accession>A0A376WVK5</accession>
<dbReference type="AlphaFoldDB" id="A0A376WVK5"/>
<organism evidence="3 4">
    <name type="scientific">Escherichia coli</name>
    <dbReference type="NCBI Taxonomy" id="562"/>
    <lineage>
        <taxon>Bacteria</taxon>
        <taxon>Pseudomonadati</taxon>
        <taxon>Pseudomonadota</taxon>
        <taxon>Gammaproteobacteria</taxon>
        <taxon>Enterobacterales</taxon>
        <taxon>Enterobacteriaceae</taxon>
        <taxon>Escherichia</taxon>
    </lineage>
</organism>
<keyword evidence="3" id="KW-0418">Kinase</keyword>
<dbReference type="Proteomes" id="UP000254503">
    <property type="component" value="Unassembled WGS sequence"/>
</dbReference>
<evidence type="ECO:0000256" key="1">
    <source>
        <dbReference type="ARBA" id="ARBA00022679"/>
    </source>
</evidence>
<reference evidence="3 4" key="1">
    <citation type="submission" date="2018-06" db="EMBL/GenBank/DDBJ databases">
        <authorList>
            <consortium name="Pathogen Informatics"/>
            <person name="Doyle S."/>
        </authorList>
    </citation>
    <scope>NUCLEOTIDE SEQUENCE [LARGE SCALE GENOMIC DNA]</scope>
    <source>
        <strain evidence="3 4">NCTC9045</strain>
    </source>
</reference>
<dbReference type="Pfam" id="PF01583">
    <property type="entry name" value="APS_kinase"/>
    <property type="match status" value="1"/>
</dbReference>
<protein>
    <submittedName>
        <fullName evidence="3">Adenosine 5-phosphosulfate kinase</fullName>
        <ecNumber evidence="3">2.7.1.25</ecNumber>
    </submittedName>
</protein>
<dbReference type="InterPro" id="IPR059117">
    <property type="entry name" value="APS_kinase_dom"/>
</dbReference>
<evidence type="ECO:0000259" key="2">
    <source>
        <dbReference type="Pfam" id="PF01583"/>
    </source>
</evidence>
<keyword evidence="1 3" id="KW-0808">Transferase</keyword>
<feature type="domain" description="APS kinase" evidence="2">
    <location>
        <begin position="27"/>
        <end position="46"/>
    </location>
</feature>
<dbReference type="InterPro" id="IPR027417">
    <property type="entry name" value="P-loop_NTPase"/>
</dbReference>
<sequence>MALHDENVVWHSHPVTVQQRELHHGHRGVVLWFTGLSGSGKSTVARGAGGGVT</sequence>
<dbReference type="GO" id="GO:0004020">
    <property type="term" value="F:adenylylsulfate kinase activity"/>
    <property type="evidence" value="ECO:0007669"/>
    <property type="project" value="UniProtKB-EC"/>
</dbReference>
<evidence type="ECO:0000313" key="4">
    <source>
        <dbReference type="Proteomes" id="UP000254503"/>
    </source>
</evidence>
<evidence type="ECO:0000313" key="3">
    <source>
        <dbReference type="EMBL" id="STJ53411.1"/>
    </source>
</evidence>
<dbReference type="Gene3D" id="3.40.50.300">
    <property type="entry name" value="P-loop containing nucleotide triphosphate hydrolases"/>
    <property type="match status" value="1"/>
</dbReference>
<dbReference type="SUPFAM" id="SSF52540">
    <property type="entry name" value="P-loop containing nucleoside triphosphate hydrolases"/>
    <property type="match status" value="1"/>
</dbReference>
<dbReference type="EMBL" id="UGDD01000002">
    <property type="protein sequence ID" value="STJ53411.1"/>
    <property type="molecule type" value="Genomic_DNA"/>
</dbReference>
<gene>
    <name evidence="3" type="primary">cysC_1</name>
    <name evidence="3" type="ORF">NCTC9045_01249</name>
</gene>
<proteinExistence type="predicted"/>